<dbReference type="AlphaFoldDB" id="A0AAD4RAA6"/>
<evidence type="ECO:0000256" key="2">
    <source>
        <dbReference type="ARBA" id="ARBA00022553"/>
    </source>
</evidence>
<protein>
    <submittedName>
        <fullName evidence="5">FEZ-like protein domain-containing protein</fullName>
    </submittedName>
</protein>
<evidence type="ECO:0000256" key="3">
    <source>
        <dbReference type="ARBA" id="ARBA00023054"/>
    </source>
</evidence>
<evidence type="ECO:0000256" key="1">
    <source>
        <dbReference type="ARBA" id="ARBA00006788"/>
    </source>
</evidence>
<dbReference type="EMBL" id="JAKKPZ010000005">
    <property type="protein sequence ID" value="KAI1720763.1"/>
    <property type="molecule type" value="Genomic_DNA"/>
</dbReference>
<feature type="region of interest" description="Disordered" evidence="4">
    <location>
        <begin position="31"/>
        <end position="63"/>
    </location>
</feature>
<comment type="caution">
    <text evidence="5">The sequence shown here is derived from an EMBL/GenBank/DDBJ whole genome shotgun (WGS) entry which is preliminary data.</text>
</comment>
<evidence type="ECO:0000256" key="4">
    <source>
        <dbReference type="SAM" id="MobiDB-lite"/>
    </source>
</evidence>
<feature type="compositionally biased region" description="Polar residues" evidence="4">
    <location>
        <begin position="144"/>
        <end position="156"/>
    </location>
</feature>
<dbReference type="PANTHER" id="PTHR12394:SF12">
    <property type="entry name" value="LD08195P"/>
    <property type="match status" value="1"/>
</dbReference>
<comment type="similarity">
    <text evidence="1">Belongs to the zygin family.</text>
</comment>
<evidence type="ECO:0000313" key="5">
    <source>
        <dbReference type="EMBL" id="KAI1720763.1"/>
    </source>
</evidence>
<reference evidence="5" key="1">
    <citation type="submission" date="2022-01" db="EMBL/GenBank/DDBJ databases">
        <title>Genome Sequence Resource for Two Populations of Ditylenchus destructor, the Migratory Endoparasitic Phytonematode.</title>
        <authorList>
            <person name="Zhang H."/>
            <person name="Lin R."/>
            <person name="Xie B."/>
        </authorList>
    </citation>
    <scope>NUCLEOTIDE SEQUENCE</scope>
    <source>
        <strain evidence="5">BazhouSP</strain>
    </source>
</reference>
<dbReference type="Pfam" id="PF07763">
    <property type="entry name" value="FEZ"/>
    <property type="match status" value="1"/>
</dbReference>
<dbReference type="GO" id="GO:0005737">
    <property type="term" value="C:cytoplasm"/>
    <property type="evidence" value="ECO:0007669"/>
    <property type="project" value="TreeGrafter"/>
</dbReference>
<feature type="region of interest" description="Disordered" evidence="4">
    <location>
        <begin position="144"/>
        <end position="163"/>
    </location>
</feature>
<accession>A0AAD4RAA6</accession>
<feature type="compositionally biased region" description="Basic and acidic residues" evidence="4">
    <location>
        <begin position="42"/>
        <end position="58"/>
    </location>
</feature>
<evidence type="ECO:0000313" key="6">
    <source>
        <dbReference type="Proteomes" id="UP001201812"/>
    </source>
</evidence>
<proteinExistence type="inferred from homology"/>
<keyword evidence="3" id="KW-0175">Coiled coil</keyword>
<organism evidence="5 6">
    <name type="scientific">Ditylenchus destructor</name>
    <dbReference type="NCBI Taxonomy" id="166010"/>
    <lineage>
        <taxon>Eukaryota</taxon>
        <taxon>Metazoa</taxon>
        <taxon>Ecdysozoa</taxon>
        <taxon>Nematoda</taxon>
        <taxon>Chromadorea</taxon>
        <taxon>Rhabditida</taxon>
        <taxon>Tylenchina</taxon>
        <taxon>Tylenchomorpha</taxon>
        <taxon>Sphaerularioidea</taxon>
        <taxon>Anguinidae</taxon>
        <taxon>Anguininae</taxon>
        <taxon>Ditylenchus</taxon>
    </lineage>
</organism>
<dbReference type="Proteomes" id="UP001201812">
    <property type="component" value="Unassembled WGS sequence"/>
</dbReference>
<keyword evidence="6" id="KW-1185">Reference proteome</keyword>
<dbReference type="GO" id="GO:0030424">
    <property type="term" value="C:axon"/>
    <property type="evidence" value="ECO:0007669"/>
    <property type="project" value="TreeGrafter"/>
</dbReference>
<dbReference type="PANTHER" id="PTHR12394">
    <property type="entry name" value="ZYGIN"/>
    <property type="match status" value="1"/>
</dbReference>
<gene>
    <name evidence="5" type="ORF">DdX_05009</name>
</gene>
<sequence>MVAGAAQMEACDIAADVPDIPLAQIDDDADSSLSSSLISKNDPAENKCENNRSQHDDSSNCGSHLSGSLENLVENFDTSINTVLKNLDESTVQMAPVQIRSQDEVMSESQVWWTLTGNYGNAQLMPLDFNKMLIRKNQLDALNLQSPKDSSYSNGTDDAGYDPHEEEELRQSMDLHQLISEHIHIEGESPPLSADQVIEEIDEMMQACDFLRSSSTDKTIESVDSMYSSMKSPFTSSSQAETEFKLKHNAAMSVTKEELKSLPQSKLLALTSEMDQIIQAYNMDLVNELALRDELEYEKEVKNKFITLLVNIQDQRRKGQTEKKRLSKSFAKFTETSSPVTNVSIPFDETQNNLHISTLESLIKILEAIKEDNPQLPNLLTEYILTVVCPSTTTSMIL</sequence>
<keyword evidence="2" id="KW-0597">Phosphoprotein</keyword>
<dbReference type="InterPro" id="IPR011680">
    <property type="entry name" value="FEZ"/>
</dbReference>
<name>A0AAD4RAA6_9BILA</name>